<evidence type="ECO:0000313" key="4">
    <source>
        <dbReference type="EMBL" id="ELA47989.1"/>
    </source>
</evidence>
<organism evidence="4 5">
    <name type="scientific">Vavraia culicis (isolate floridensis)</name>
    <name type="common">Microsporidian parasite</name>
    <dbReference type="NCBI Taxonomy" id="948595"/>
    <lineage>
        <taxon>Eukaryota</taxon>
        <taxon>Fungi</taxon>
        <taxon>Fungi incertae sedis</taxon>
        <taxon>Microsporidia</taxon>
        <taxon>Pleistophoridae</taxon>
        <taxon>Vavraia</taxon>
    </lineage>
</organism>
<feature type="compositionally biased region" description="Basic and acidic residues" evidence="1">
    <location>
        <begin position="366"/>
        <end position="376"/>
    </location>
</feature>
<evidence type="ECO:0000259" key="3">
    <source>
        <dbReference type="PROSITE" id="PS51293"/>
    </source>
</evidence>
<dbReference type="RefSeq" id="XP_008073591.1">
    <property type="nucleotide sequence ID" value="XM_008075400.1"/>
</dbReference>
<reference evidence="5" key="1">
    <citation type="submission" date="2011-03" db="EMBL/GenBank/DDBJ databases">
        <title>The genome sequence of Vavraia culicis strain floridensis.</title>
        <authorList>
            <consortium name="The Broad Institute Genome Sequencing Platform"/>
            <person name="Cuomo C."/>
            <person name="Becnel J."/>
            <person name="Sanscrainte N."/>
            <person name="Young S.K."/>
            <person name="Zeng Q."/>
            <person name="Gargeya S."/>
            <person name="Fitzgerald M."/>
            <person name="Haas B."/>
            <person name="Abouelleil A."/>
            <person name="Alvarado L."/>
            <person name="Arachchi H.M."/>
            <person name="Berlin A."/>
            <person name="Chapman S.B."/>
            <person name="Gearin G."/>
            <person name="Goldberg J."/>
            <person name="Griggs A."/>
            <person name="Gujja S."/>
            <person name="Hansen M."/>
            <person name="Heiman D."/>
            <person name="Howarth C."/>
            <person name="Larimer J."/>
            <person name="Lui A."/>
            <person name="MacDonald P.J.P."/>
            <person name="McCowen C."/>
            <person name="Montmayeur A."/>
            <person name="Murphy C."/>
            <person name="Neiman D."/>
            <person name="Pearson M."/>
            <person name="Priest M."/>
            <person name="Roberts A."/>
            <person name="Saif S."/>
            <person name="Shea T."/>
            <person name="Sisk P."/>
            <person name="Stolte C."/>
            <person name="Sykes S."/>
            <person name="Wortman J."/>
            <person name="Nusbaum C."/>
            <person name="Birren B."/>
        </authorList>
    </citation>
    <scope>NUCLEOTIDE SEQUENCE [LARGE SCALE GENOMIC DNA]</scope>
    <source>
        <strain evidence="5">floridensis</strain>
    </source>
</reference>
<dbReference type="VEuPathDB" id="MicrosporidiaDB:VCUG_00572"/>
<dbReference type="PROSITE" id="PS50090">
    <property type="entry name" value="MYB_LIKE"/>
    <property type="match status" value="1"/>
</dbReference>
<dbReference type="EMBL" id="GL877409">
    <property type="protein sequence ID" value="ELA47989.1"/>
    <property type="molecule type" value="Genomic_DNA"/>
</dbReference>
<dbReference type="OMA" id="VMIDLEW"/>
<evidence type="ECO:0000259" key="2">
    <source>
        <dbReference type="PROSITE" id="PS50090"/>
    </source>
</evidence>
<evidence type="ECO:0000313" key="5">
    <source>
        <dbReference type="Proteomes" id="UP000011081"/>
    </source>
</evidence>
<dbReference type="SUPFAM" id="SSF46689">
    <property type="entry name" value="Homeodomain-like"/>
    <property type="match status" value="3"/>
</dbReference>
<dbReference type="STRING" id="948595.L2GWI8"/>
<dbReference type="Proteomes" id="UP000011081">
    <property type="component" value="Unassembled WGS sequence"/>
</dbReference>
<gene>
    <name evidence="4" type="ORF">VCUG_00572</name>
</gene>
<dbReference type="PROSITE" id="PS51293">
    <property type="entry name" value="SANT"/>
    <property type="match status" value="1"/>
</dbReference>
<dbReference type="Gene3D" id="1.20.58.1880">
    <property type="match status" value="1"/>
</dbReference>
<dbReference type="AlphaFoldDB" id="L2GWI8"/>
<accession>L2GWI8</accession>
<dbReference type="HOGENOM" id="CLU_028831_0_0_1"/>
<dbReference type="GeneID" id="19878458"/>
<feature type="domain" description="Myb-like" evidence="2">
    <location>
        <begin position="424"/>
        <end position="466"/>
    </location>
</feature>
<evidence type="ECO:0000256" key="1">
    <source>
        <dbReference type="SAM" id="MobiDB-lite"/>
    </source>
</evidence>
<proteinExistence type="predicted"/>
<dbReference type="Pfam" id="PF00249">
    <property type="entry name" value="Myb_DNA-binding"/>
    <property type="match status" value="1"/>
</dbReference>
<feature type="compositionally biased region" description="Basic residues" evidence="1">
    <location>
        <begin position="378"/>
        <end position="398"/>
    </location>
</feature>
<protein>
    <recommendedName>
        <fullName evidence="6">SANT domain-containing protein</fullName>
    </recommendedName>
</protein>
<dbReference type="OrthoDB" id="2193595at2759"/>
<name>L2GWI8_VAVCU</name>
<feature type="region of interest" description="Disordered" evidence="1">
    <location>
        <begin position="366"/>
        <end position="401"/>
    </location>
</feature>
<dbReference type="InParanoid" id="L2GWI8"/>
<sequence>MNKNNKLCKSILEINKDRYVFKVMHDDEVVKKYELSMGAFDEFIRDRRIDVAGEDTLKYLDGLVKEREHMESVKEQDEKSMVKLKNVFGDGQANCLNEAQGDDKEEAGSSENVVVEQNAVKDEDGAPAAGKGTQINDEIARAWLSLTHRKEYSVHEYNKFKLSNEIADMEKYLKNKADILNDKIIYMDSKKIKNTYVEEEKWSAHEHSLFLEYFTLFNKKFHVIAKLLNRNTKDVILHYYHTKKKERYNKKKNGRLSDSNLKVMIDLEWTDSERNKFERLYDFYGKNWKAYEGSFMGKNVSDFKSYYRYLSKNRDEEKESKTSCNKNVDDSGESVAVCDRDADDNKQGKIFDQEIGCAEQCEEKKDMNKEAKDTANKTKPKTAARRGRKRGTAAKRKPSYNTVKKPKIEKENNVNTKQNVLEEWTIDERQLFAIFYPYIGKNWNDLSQYITTKKPSDCRTYFKFYFKNLSLAEQKLEAAMRSIERNTLSVPSSPRRLNDDDIIDDVGIIFKK</sequence>
<dbReference type="SMART" id="SM00717">
    <property type="entry name" value="SANT"/>
    <property type="match status" value="2"/>
</dbReference>
<keyword evidence="5" id="KW-1185">Reference proteome</keyword>
<dbReference type="Gene3D" id="1.10.10.60">
    <property type="entry name" value="Homeodomain-like"/>
    <property type="match status" value="2"/>
</dbReference>
<feature type="domain" description="SANT" evidence="3">
    <location>
        <begin position="197"/>
        <end position="247"/>
    </location>
</feature>
<dbReference type="InterPro" id="IPR001005">
    <property type="entry name" value="SANT/Myb"/>
</dbReference>
<dbReference type="InterPro" id="IPR017884">
    <property type="entry name" value="SANT_dom"/>
</dbReference>
<evidence type="ECO:0008006" key="6">
    <source>
        <dbReference type="Google" id="ProtNLM"/>
    </source>
</evidence>
<dbReference type="InterPro" id="IPR009057">
    <property type="entry name" value="Homeodomain-like_sf"/>
</dbReference>